<dbReference type="Proteomes" id="UP000215914">
    <property type="component" value="Unassembled WGS sequence"/>
</dbReference>
<gene>
    <name evidence="2" type="ORF">HannXRQ_Chr00c0952g0578011</name>
    <name evidence="1" type="ORF">HanXRQr2_Chr08g0357861</name>
</gene>
<proteinExistence type="predicted"/>
<sequence length="64" mass="7424">MCLAHKRNLVLSVNILHQPPTPYLHILPTPIISPPPNFLTHLQLWSLPTWEGGQYDRDEQSRLE</sequence>
<evidence type="ECO:0000313" key="1">
    <source>
        <dbReference type="EMBL" id="KAF5796950.1"/>
    </source>
</evidence>
<reference evidence="2" key="2">
    <citation type="submission" date="2017-02" db="EMBL/GenBank/DDBJ databases">
        <title>Sunflower complete genome.</title>
        <authorList>
            <person name="Langlade N."/>
            <person name="Munos S."/>
        </authorList>
    </citation>
    <scope>NUCLEOTIDE SEQUENCE [LARGE SCALE GENOMIC DNA]</scope>
    <source>
        <tissue evidence="2">Leaves</tissue>
    </source>
</reference>
<dbReference type="AlphaFoldDB" id="A0A1Y3BXL0"/>
<dbReference type="Gramene" id="mRNA:HanXRQr2_Chr08g0357861">
    <property type="protein sequence ID" value="mRNA:HanXRQr2_Chr08g0357861"/>
    <property type="gene ID" value="HanXRQr2_Chr08g0357861"/>
</dbReference>
<name>A0A1Y3BXL0_HELAN</name>
<reference evidence="1" key="3">
    <citation type="submission" date="2020-06" db="EMBL/GenBank/DDBJ databases">
        <title>Helianthus annuus Genome sequencing and assembly Release 2.</title>
        <authorList>
            <person name="Gouzy J."/>
            <person name="Langlade N."/>
            <person name="Munos S."/>
        </authorList>
    </citation>
    <scope>NUCLEOTIDE SEQUENCE</scope>
    <source>
        <tissue evidence="1">Leaves</tissue>
    </source>
</reference>
<dbReference type="InParanoid" id="A0A1Y3BXL0"/>
<organism evidence="2">
    <name type="scientific">Helianthus annuus</name>
    <name type="common">Common sunflower</name>
    <dbReference type="NCBI Taxonomy" id="4232"/>
    <lineage>
        <taxon>Eukaryota</taxon>
        <taxon>Viridiplantae</taxon>
        <taxon>Streptophyta</taxon>
        <taxon>Embryophyta</taxon>
        <taxon>Tracheophyta</taxon>
        <taxon>Spermatophyta</taxon>
        <taxon>Magnoliopsida</taxon>
        <taxon>eudicotyledons</taxon>
        <taxon>Gunneridae</taxon>
        <taxon>Pentapetalae</taxon>
        <taxon>asterids</taxon>
        <taxon>campanulids</taxon>
        <taxon>Asterales</taxon>
        <taxon>Asteraceae</taxon>
        <taxon>Asteroideae</taxon>
        <taxon>Heliantheae alliance</taxon>
        <taxon>Heliantheae</taxon>
        <taxon>Helianthus</taxon>
    </lineage>
</organism>
<dbReference type="EMBL" id="MNCJ02000323">
    <property type="protein sequence ID" value="KAF5796950.1"/>
    <property type="molecule type" value="Genomic_DNA"/>
</dbReference>
<evidence type="ECO:0000313" key="3">
    <source>
        <dbReference type="Proteomes" id="UP000215914"/>
    </source>
</evidence>
<reference evidence="1" key="1">
    <citation type="journal article" date="2017" name="Nature">
        <title>The sunflower genome provides insights into oil metabolism, flowering and Asterid evolution.</title>
        <authorList>
            <person name="Badouin H."/>
            <person name="Gouzy J."/>
            <person name="Grassa C.J."/>
            <person name="Murat F."/>
            <person name="Staton S.E."/>
            <person name="Cottret L."/>
            <person name="Lelandais-Briere C."/>
            <person name="Owens G.L."/>
            <person name="Carrere S."/>
            <person name="Mayjonade B."/>
            <person name="Legrand L."/>
            <person name="Gill N."/>
            <person name="Kane N.C."/>
            <person name="Bowers J.E."/>
            <person name="Hubner S."/>
            <person name="Bellec A."/>
            <person name="Berard A."/>
            <person name="Berges H."/>
            <person name="Blanchet N."/>
            <person name="Boniface M.C."/>
            <person name="Brunel D."/>
            <person name="Catrice O."/>
            <person name="Chaidir N."/>
            <person name="Claudel C."/>
            <person name="Donnadieu C."/>
            <person name="Faraut T."/>
            <person name="Fievet G."/>
            <person name="Helmstetter N."/>
            <person name="King M."/>
            <person name="Knapp S.J."/>
            <person name="Lai Z."/>
            <person name="Le Paslier M.C."/>
            <person name="Lippi Y."/>
            <person name="Lorenzon L."/>
            <person name="Mandel J.R."/>
            <person name="Marage G."/>
            <person name="Marchand G."/>
            <person name="Marquand E."/>
            <person name="Bret-Mestries E."/>
            <person name="Morien E."/>
            <person name="Nambeesan S."/>
            <person name="Nguyen T."/>
            <person name="Pegot-Espagnet P."/>
            <person name="Pouilly N."/>
            <person name="Raftis F."/>
            <person name="Sallet E."/>
            <person name="Schiex T."/>
            <person name="Thomas J."/>
            <person name="Vandecasteele C."/>
            <person name="Vares D."/>
            <person name="Vear F."/>
            <person name="Vautrin S."/>
            <person name="Crespi M."/>
            <person name="Mangin B."/>
            <person name="Burke J.M."/>
            <person name="Salse J."/>
            <person name="Munos S."/>
            <person name="Vincourt P."/>
            <person name="Rieseberg L.H."/>
            <person name="Langlade N.B."/>
        </authorList>
    </citation>
    <scope>NUCLEOTIDE SEQUENCE</scope>
    <source>
        <tissue evidence="1">Leaves</tissue>
    </source>
</reference>
<protein>
    <submittedName>
        <fullName evidence="2">Uncharacterized protein</fullName>
    </submittedName>
</protein>
<accession>A0A1Y3BXL0</accession>
<keyword evidence="3" id="KW-1185">Reference proteome</keyword>
<dbReference type="EMBL" id="KZ114273">
    <property type="protein sequence ID" value="OTF84256.1"/>
    <property type="molecule type" value="Genomic_DNA"/>
</dbReference>
<evidence type="ECO:0000313" key="2">
    <source>
        <dbReference type="EMBL" id="OTF84256.1"/>
    </source>
</evidence>